<keyword evidence="3 11" id="KW-0378">Hydrolase</keyword>
<dbReference type="EMBL" id="WBZC01000012">
    <property type="protein sequence ID" value="KAB3536229.1"/>
    <property type="molecule type" value="Genomic_DNA"/>
</dbReference>
<evidence type="ECO:0000256" key="8">
    <source>
        <dbReference type="ARBA" id="ARBA00034617"/>
    </source>
</evidence>
<name>A0A6I0F8D5_9FIRM</name>
<dbReference type="Gene3D" id="3.40.50.300">
    <property type="entry name" value="P-loop containing nucleotide triphosphate hydrolases"/>
    <property type="match status" value="2"/>
</dbReference>
<dbReference type="PROSITE" id="PS51198">
    <property type="entry name" value="UVRD_HELICASE_ATP_BIND"/>
    <property type="match status" value="1"/>
</dbReference>
<dbReference type="Gene3D" id="1.10.10.160">
    <property type="match status" value="1"/>
</dbReference>
<keyword evidence="7" id="KW-0413">Isomerase</keyword>
<dbReference type="Pfam" id="PF00580">
    <property type="entry name" value="UvrD-helicase"/>
    <property type="match status" value="1"/>
</dbReference>
<dbReference type="InterPro" id="IPR013986">
    <property type="entry name" value="DExx_box_DNA_helicase_dom_sf"/>
</dbReference>
<reference evidence="13 14" key="1">
    <citation type="submission" date="2019-10" db="EMBL/GenBank/DDBJ databases">
        <title>Alkaliphilus serpentinus sp. nov. and Alkaliphilus pronyensis sp. nov., two novel anaerobic alkaliphilic species isolated from the serpentinized-hosted hydrothermal field of the Prony Bay (New Caledonia).</title>
        <authorList>
            <person name="Postec A."/>
        </authorList>
    </citation>
    <scope>NUCLEOTIDE SEQUENCE [LARGE SCALE GENOMIC DNA]</scope>
    <source>
        <strain evidence="13 14">LacV</strain>
    </source>
</reference>
<feature type="domain" description="UvrD-like helicase ATP-binding" evidence="12">
    <location>
        <begin position="6"/>
        <end position="281"/>
    </location>
</feature>
<keyword evidence="6" id="KW-0238">DNA-binding</keyword>
<evidence type="ECO:0000256" key="2">
    <source>
        <dbReference type="ARBA" id="ARBA00022741"/>
    </source>
</evidence>
<evidence type="ECO:0000256" key="11">
    <source>
        <dbReference type="PROSITE-ProRule" id="PRU00560"/>
    </source>
</evidence>
<keyword evidence="2 11" id="KW-0547">Nucleotide-binding</keyword>
<dbReference type="PANTHER" id="PTHR11070">
    <property type="entry name" value="UVRD / RECB / PCRA DNA HELICASE FAMILY MEMBER"/>
    <property type="match status" value="1"/>
</dbReference>
<comment type="catalytic activity">
    <reaction evidence="8">
        <text>Couples ATP hydrolysis with the unwinding of duplex DNA by translocating in the 3'-5' direction.</text>
        <dbReference type="EC" id="5.6.2.4"/>
    </reaction>
</comment>
<dbReference type="OrthoDB" id="9810135at2"/>
<comment type="similarity">
    <text evidence="1">Belongs to the helicase family. UvrD subfamily.</text>
</comment>
<evidence type="ECO:0000256" key="9">
    <source>
        <dbReference type="ARBA" id="ARBA00034808"/>
    </source>
</evidence>
<keyword evidence="4 11" id="KW-0347">Helicase</keyword>
<evidence type="ECO:0000256" key="7">
    <source>
        <dbReference type="ARBA" id="ARBA00023235"/>
    </source>
</evidence>
<evidence type="ECO:0000313" key="14">
    <source>
        <dbReference type="Proteomes" id="UP000432715"/>
    </source>
</evidence>
<dbReference type="GO" id="GO:0016787">
    <property type="term" value="F:hydrolase activity"/>
    <property type="evidence" value="ECO:0007669"/>
    <property type="project" value="UniProtKB-UniRule"/>
</dbReference>
<dbReference type="InterPro" id="IPR014016">
    <property type="entry name" value="UvrD-like_ATP-bd"/>
</dbReference>
<evidence type="ECO:0000256" key="5">
    <source>
        <dbReference type="ARBA" id="ARBA00022840"/>
    </source>
</evidence>
<dbReference type="EC" id="5.6.2.4" evidence="9"/>
<dbReference type="AlphaFoldDB" id="A0A6I0F8D5"/>
<evidence type="ECO:0000256" key="6">
    <source>
        <dbReference type="ARBA" id="ARBA00023125"/>
    </source>
</evidence>
<keyword evidence="14" id="KW-1185">Reference proteome</keyword>
<proteinExistence type="inferred from homology"/>
<dbReference type="RefSeq" id="WP_151860285.1">
    <property type="nucleotide sequence ID" value="NZ_WBZC01000012.1"/>
</dbReference>
<evidence type="ECO:0000256" key="3">
    <source>
        <dbReference type="ARBA" id="ARBA00022801"/>
    </source>
</evidence>
<feature type="binding site" evidence="11">
    <location>
        <begin position="27"/>
        <end position="34"/>
    </location>
    <ligand>
        <name>ATP</name>
        <dbReference type="ChEBI" id="CHEBI:30616"/>
    </ligand>
</feature>
<accession>A0A6I0F8D5</accession>
<comment type="catalytic activity">
    <reaction evidence="10">
        <text>ATP + H2O = ADP + phosphate + H(+)</text>
        <dbReference type="Rhea" id="RHEA:13065"/>
        <dbReference type="ChEBI" id="CHEBI:15377"/>
        <dbReference type="ChEBI" id="CHEBI:15378"/>
        <dbReference type="ChEBI" id="CHEBI:30616"/>
        <dbReference type="ChEBI" id="CHEBI:43474"/>
        <dbReference type="ChEBI" id="CHEBI:456216"/>
        <dbReference type="EC" id="5.6.2.4"/>
    </reaction>
</comment>
<dbReference type="CDD" id="cd17932">
    <property type="entry name" value="DEXQc_UvrD"/>
    <property type="match status" value="1"/>
</dbReference>
<evidence type="ECO:0000313" key="13">
    <source>
        <dbReference type="EMBL" id="KAB3536229.1"/>
    </source>
</evidence>
<dbReference type="InterPro" id="IPR000212">
    <property type="entry name" value="DNA_helicase_UvrD/REP"/>
</dbReference>
<evidence type="ECO:0000256" key="4">
    <source>
        <dbReference type="ARBA" id="ARBA00022806"/>
    </source>
</evidence>
<dbReference type="Pfam" id="PF13361">
    <property type="entry name" value="UvrD_C"/>
    <property type="match status" value="1"/>
</dbReference>
<dbReference type="InterPro" id="IPR014017">
    <property type="entry name" value="DNA_helicase_UvrD-like_C"/>
</dbReference>
<dbReference type="Proteomes" id="UP000432715">
    <property type="component" value="Unassembled WGS sequence"/>
</dbReference>
<evidence type="ECO:0000259" key="12">
    <source>
        <dbReference type="PROSITE" id="PS51198"/>
    </source>
</evidence>
<sequence length="600" mass="69390">MTLLLDGKLNDEQKKVILNDNSVLLIACPGSGKTRTLTYKIAYEINNLKSIREFIIAITYTNRAAEEIKERLDKIGIDTKQLWIGTIHSFSLEWIVRPYHNCIDELKFGFSILNSHESEVLITQLCKENYGKSISYYDCGFFVTPRGYRLSCLEKEKHYMIEDVLRKYFDILKDSRQVDFEQILYYAYQILDKNPIIANTLKDIIKFILIDEYQDTKEIQYHIIAKILNAGKGLSRVFIVGDPNQSIYSTLGGFPMEKEELEKIFGFNLCEYSLENNYRSSQKMISYFENFKVYESTIRAEGDLKLYSSKITYNLSLSKEEVVNEIVRLIKFNLDDECITANEICVVAPQWIHLGSITRQLTSRLPDCSFDGPGLVPFSRDIDNFWYKVARLVLSEPSPNFYIRRLRWANDIIKELEVVGYSLDGLTKKRLLKIINSIVINESDGLKHLELFFGELCGFLNLNIDSYSSIKNHYISFFESSKARIERLKKEGADFISDISSFRRAFKPREGITISTIHGTKGEEYDTVIGFALLNDYLPHFKDKNGDENSNKLLYVMSSRARKNLHLISERGRGVNYYNPSGKSPTPNLVGYDFEYDVID</sequence>
<dbReference type="PANTHER" id="PTHR11070:SF2">
    <property type="entry name" value="ATP-DEPENDENT DNA HELICASE SRS2"/>
    <property type="match status" value="1"/>
</dbReference>
<dbReference type="GO" id="GO:0000725">
    <property type="term" value="P:recombinational repair"/>
    <property type="evidence" value="ECO:0007669"/>
    <property type="project" value="TreeGrafter"/>
</dbReference>
<dbReference type="GO" id="GO:0043138">
    <property type="term" value="F:3'-5' DNA helicase activity"/>
    <property type="evidence" value="ECO:0007669"/>
    <property type="project" value="UniProtKB-EC"/>
</dbReference>
<dbReference type="InterPro" id="IPR027417">
    <property type="entry name" value="P-loop_NTPase"/>
</dbReference>
<gene>
    <name evidence="13" type="ORF">F8154_03890</name>
</gene>
<dbReference type="GO" id="GO:0003677">
    <property type="term" value="F:DNA binding"/>
    <property type="evidence" value="ECO:0007669"/>
    <property type="project" value="UniProtKB-KW"/>
</dbReference>
<organism evidence="13 14">
    <name type="scientific">Alkaliphilus pronyensis</name>
    <dbReference type="NCBI Taxonomy" id="1482732"/>
    <lineage>
        <taxon>Bacteria</taxon>
        <taxon>Bacillati</taxon>
        <taxon>Bacillota</taxon>
        <taxon>Clostridia</taxon>
        <taxon>Peptostreptococcales</taxon>
        <taxon>Natronincolaceae</taxon>
        <taxon>Alkaliphilus</taxon>
    </lineage>
</organism>
<keyword evidence="5 11" id="KW-0067">ATP-binding</keyword>
<comment type="caution">
    <text evidence="13">The sequence shown here is derived from an EMBL/GenBank/DDBJ whole genome shotgun (WGS) entry which is preliminary data.</text>
</comment>
<evidence type="ECO:0000256" key="1">
    <source>
        <dbReference type="ARBA" id="ARBA00009922"/>
    </source>
</evidence>
<dbReference type="GO" id="GO:0005524">
    <property type="term" value="F:ATP binding"/>
    <property type="evidence" value="ECO:0007669"/>
    <property type="project" value="UniProtKB-UniRule"/>
</dbReference>
<evidence type="ECO:0000256" key="10">
    <source>
        <dbReference type="ARBA" id="ARBA00048988"/>
    </source>
</evidence>
<protein>
    <recommendedName>
        <fullName evidence="9">DNA 3'-5' helicase</fullName>
        <ecNumber evidence="9">5.6.2.4</ecNumber>
    </recommendedName>
</protein>
<dbReference type="SUPFAM" id="SSF52540">
    <property type="entry name" value="P-loop containing nucleoside triphosphate hydrolases"/>
    <property type="match status" value="1"/>
</dbReference>